<gene>
    <name evidence="1" type="ORF">P245_15315</name>
</gene>
<accession>A0A0E3BIY7</accession>
<dbReference type="Gene3D" id="3.30.40.190">
    <property type="match status" value="1"/>
</dbReference>
<sequence>MLNRLNEKERAHLAAVKELPCSVCDQTGPSEAHHIEQRQQYTAVALCESCHRGPLMGWHGQRRMWAIKKMSELDALNVTVRRLMGN</sequence>
<organism evidence="1 2">
    <name type="scientific">Comamonas thiooxydans</name>
    <dbReference type="NCBI Taxonomy" id="363952"/>
    <lineage>
        <taxon>Bacteria</taxon>
        <taxon>Pseudomonadati</taxon>
        <taxon>Pseudomonadota</taxon>
        <taxon>Betaproteobacteria</taxon>
        <taxon>Burkholderiales</taxon>
        <taxon>Comamonadaceae</taxon>
        <taxon>Comamonas</taxon>
    </lineage>
</organism>
<comment type="caution">
    <text evidence="1">The sequence shown here is derived from an EMBL/GenBank/DDBJ whole genome shotgun (WGS) entry which is preliminary data.</text>
</comment>
<evidence type="ECO:0000313" key="2">
    <source>
        <dbReference type="Proteomes" id="UP000029567"/>
    </source>
</evidence>
<dbReference type="RefSeq" id="WP_034380278.1">
    <property type="nucleotide sequence ID" value="NZ_AWTN01000095.1"/>
</dbReference>
<dbReference type="Proteomes" id="UP000029567">
    <property type="component" value="Unassembled WGS sequence"/>
</dbReference>
<name>A0A0E3BIY7_9BURK</name>
<proteinExistence type="predicted"/>
<evidence type="ECO:0008006" key="3">
    <source>
        <dbReference type="Google" id="ProtNLM"/>
    </source>
</evidence>
<evidence type="ECO:0000313" key="1">
    <source>
        <dbReference type="EMBL" id="KGG90684.1"/>
    </source>
</evidence>
<protein>
    <recommendedName>
        <fullName evidence="3">HNH endonuclease</fullName>
    </recommendedName>
</protein>
<dbReference type="AlphaFoldDB" id="A0A0E3BIY7"/>
<reference evidence="1 2" key="1">
    <citation type="submission" date="2013-09" db="EMBL/GenBank/DDBJ databases">
        <title>High correlation between genotypes and phenotypes of environmental bacteria Comamonas testosteroni strains.</title>
        <authorList>
            <person name="Liu L."/>
            <person name="Zhu W."/>
            <person name="Xia X."/>
            <person name="Xu B."/>
            <person name="Luo M."/>
            <person name="Wang G."/>
        </authorList>
    </citation>
    <scope>NUCLEOTIDE SEQUENCE [LARGE SCALE GENOMIC DNA]</scope>
    <source>
        <strain evidence="1 2">JL14</strain>
    </source>
</reference>
<dbReference type="EMBL" id="AWTN01000095">
    <property type="protein sequence ID" value="KGG90684.1"/>
    <property type="molecule type" value="Genomic_DNA"/>
</dbReference>